<dbReference type="EMBL" id="OOIQ01000001">
    <property type="protein sequence ID" value="SPO42650.1"/>
    <property type="molecule type" value="Genomic_DNA"/>
</dbReference>
<keyword evidence="3" id="KW-1185">Reference proteome</keyword>
<keyword evidence="1" id="KW-0812">Transmembrane</keyword>
<keyword evidence="1" id="KW-0472">Membrane</keyword>
<dbReference type="RefSeq" id="XP_014659420.1">
    <property type="nucleotide sequence ID" value="XM_014803934.1"/>
</dbReference>
<evidence type="ECO:0000313" key="2">
    <source>
        <dbReference type="EMBL" id="SPO42650.1"/>
    </source>
</evidence>
<sequence>MEKLKQHEVLLTTNICLLGILLWIICSHIGALLAVLAVLALLFPELRPGILVTPQQDKSRSRRAWLPHQEDGKHAICNKSRAEFDCRGRTFGIMDANVEHSARAREAKRGRKRFDGLSPEETLASPPRLELLIDLRTYDDQESLVSDRPGSSGYFYDYVTSSESACSNLLRVAPYPRQASFQGRPSKREERAKIVAWLQEVSKEMPSWWLPRTDPAFPQRHKTLLKSNPSAATSAAVYAD</sequence>
<gene>
    <name evidence="2" type="ORF">PSANT_00333</name>
</gene>
<name>A0A5C3FEL0_PSEA2</name>
<comment type="caution">
    <text evidence="2">The sequence shown here is derived from an EMBL/GenBank/DDBJ whole genome shotgun (WGS) entry which is preliminary data.</text>
</comment>
<proteinExistence type="predicted"/>
<reference evidence="2" key="1">
    <citation type="submission" date="2018-03" db="EMBL/GenBank/DDBJ databases">
        <authorList>
            <person name="Guldener U."/>
        </authorList>
    </citation>
    <scope>NUCLEOTIDE SEQUENCE [LARGE SCALE GENOMIC DNA]</scope>
    <source>
        <strain evidence="2">ATCC34888</strain>
    </source>
</reference>
<dbReference type="OrthoDB" id="10424389at2759"/>
<protein>
    <submittedName>
        <fullName evidence="2">Uncharacterized protein</fullName>
    </submittedName>
</protein>
<accession>A0A5C3FEL0</accession>
<feature type="transmembrane region" description="Helical" evidence="1">
    <location>
        <begin position="20"/>
        <end position="43"/>
    </location>
</feature>
<evidence type="ECO:0000256" key="1">
    <source>
        <dbReference type="SAM" id="Phobius"/>
    </source>
</evidence>
<evidence type="ECO:0000313" key="3">
    <source>
        <dbReference type="Proteomes" id="UP000325008"/>
    </source>
</evidence>
<organism evidence="2 3">
    <name type="scientific">Pseudozyma antarctica</name>
    <name type="common">Yeast</name>
    <name type="synonym">Candida antarctica</name>
    <dbReference type="NCBI Taxonomy" id="84753"/>
    <lineage>
        <taxon>Eukaryota</taxon>
        <taxon>Fungi</taxon>
        <taxon>Dikarya</taxon>
        <taxon>Basidiomycota</taxon>
        <taxon>Ustilaginomycotina</taxon>
        <taxon>Ustilaginomycetes</taxon>
        <taxon>Ustilaginales</taxon>
        <taxon>Ustilaginaceae</taxon>
        <taxon>Moesziomyces</taxon>
    </lineage>
</organism>
<keyword evidence="1" id="KW-1133">Transmembrane helix</keyword>
<dbReference type="AlphaFoldDB" id="A0A5C3FEL0"/>
<dbReference type="Proteomes" id="UP000325008">
    <property type="component" value="Unassembled WGS sequence"/>
</dbReference>